<feature type="domain" description="ABC3 transporter permease C-terminal" evidence="8">
    <location>
        <begin position="304"/>
        <end position="417"/>
    </location>
</feature>
<dbReference type="Pfam" id="PF12704">
    <property type="entry name" value="MacB_PCD"/>
    <property type="match status" value="1"/>
</dbReference>
<dbReference type="Pfam" id="PF02687">
    <property type="entry name" value="FtsX"/>
    <property type="match status" value="1"/>
</dbReference>
<dbReference type="RefSeq" id="WP_242868311.1">
    <property type="nucleotide sequence ID" value="NZ_CABKVM010000014.1"/>
</dbReference>
<accession>A0A4R1QWE2</accession>
<evidence type="ECO:0000256" key="6">
    <source>
        <dbReference type="ARBA" id="ARBA00038076"/>
    </source>
</evidence>
<evidence type="ECO:0000313" key="11">
    <source>
        <dbReference type="Proteomes" id="UP000295184"/>
    </source>
</evidence>
<dbReference type="InterPro" id="IPR050250">
    <property type="entry name" value="Macrolide_Exporter_MacB"/>
</dbReference>
<keyword evidence="4 7" id="KW-1133">Transmembrane helix</keyword>
<dbReference type="Proteomes" id="UP000295184">
    <property type="component" value="Unassembled WGS sequence"/>
</dbReference>
<feature type="transmembrane region" description="Helical" evidence="7">
    <location>
        <begin position="21"/>
        <end position="41"/>
    </location>
</feature>
<evidence type="ECO:0000256" key="3">
    <source>
        <dbReference type="ARBA" id="ARBA00022692"/>
    </source>
</evidence>
<dbReference type="EMBL" id="SLUM01000011">
    <property type="protein sequence ID" value="TCL57075.1"/>
    <property type="molecule type" value="Genomic_DNA"/>
</dbReference>
<keyword evidence="3 7" id="KW-0812">Transmembrane</keyword>
<dbReference type="PANTHER" id="PTHR30572">
    <property type="entry name" value="MEMBRANE COMPONENT OF TRANSPORTER-RELATED"/>
    <property type="match status" value="1"/>
</dbReference>
<evidence type="ECO:0000256" key="4">
    <source>
        <dbReference type="ARBA" id="ARBA00022989"/>
    </source>
</evidence>
<evidence type="ECO:0000256" key="7">
    <source>
        <dbReference type="SAM" id="Phobius"/>
    </source>
</evidence>
<dbReference type="AlphaFoldDB" id="A0A4R1QWE2"/>
<gene>
    <name evidence="10" type="ORF">EDD77_11170</name>
</gene>
<feature type="transmembrane region" description="Helical" evidence="7">
    <location>
        <begin position="298"/>
        <end position="322"/>
    </location>
</feature>
<dbReference type="GO" id="GO:0005886">
    <property type="term" value="C:plasma membrane"/>
    <property type="evidence" value="ECO:0007669"/>
    <property type="project" value="UniProtKB-SubCell"/>
</dbReference>
<keyword evidence="5 7" id="KW-0472">Membrane</keyword>
<evidence type="ECO:0000256" key="5">
    <source>
        <dbReference type="ARBA" id="ARBA00023136"/>
    </source>
</evidence>
<feature type="transmembrane region" description="Helical" evidence="7">
    <location>
        <begin position="387"/>
        <end position="407"/>
    </location>
</feature>
<dbReference type="GO" id="GO:0022857">
    <property type="term" value="F:transmembrane transporter activity"/>
    <property type="evidence" value="ECO:0007669"/>
    <property type="project" value="TreeGrafter"/>
</dbReference>
<dbReference type="STRING" id="1650663.GCA_001486665_00844"/>
<keyword evidence="2" id="KW-1003">Cell membrane</keyword>
<evidence type="ECO:0000256" key="2">
    <source>
        <dbReference type="ARBA" id="ARBA00022475"/>
    </source>
</evidence>
<comment type="similarity">
    <text evidence="6">Belongs to the ABC-4 integral membrane protein family.</text>
</comment>
<protein>
    <submittedName>
        <fullName evidence="10">Putative ABC transport system permease protein</fullName>
    </submittedName>
</protein>
<comment type="caution">
    <text evidence="10">The sequence shown here is derived from an EMBL/GenBank/DDBJ whole genome shotgun (WGS) entry which is preliminary data.</text>
</comment>
<evidence type="ECO:0000259" key="9">
    <source>
        <dbReference type="Pfam" id="PF12704"/>
    </source>
</evidence>
<proteinExistence type="inferred from homology"/>
<dbReference type="InterPro" id="IPR003838">
    <property type="entry name" value="ABC3_permease_C"/>
</dbReference>
<evidence type="ECO:0000313" key="10">
    <source>
        <dbReference type="EMBL" id="TCL57075.1"/>
    </source>
</evidence>
<dbReference type="PANTHER" id="PTHR30572:SF4">
    <property type="entry name" value="ABC TRANSPORTER PERMEASE YTRF"/>
    <property type="match status" value="1"/>
</dbReference>
<evidence type="ECO:0000259" key="8">
    <source>
        <dbReference type="Pfam" id="PF02687"/>
    </source>
</evidence>
<organism evidence="10 11">
    <name type="scientific">Allofournierella massiliensis</name>
    <dbReference type="NCBI Taxonomy" id="1650663"/>
    <lineage>
        <taxon>Bacteria</taxon>
        <taxon>Bacillati</taxon>
        <taxon>Bacillota</taxon>
        <taxon>Clostridia</taxon>
        <taxon>Eubacteriales</taxon>
        <taxon>Oscillospiraceae</taxon>
        <taxon>Allofournierella</taxon>
    </lineage>
</organism>
<feature type="domain" description="MacB-like periplasmic core" evidence="9">
    <location>
        <begin position="21"/>
        <end position="259"/>
    </location>
</feature>
<name>A0A4R1QWE2_9FIRM</name>
<feature type="transmembrane region" description="Helical" evidence="7">
    <location>
        <begin position="354"/>
        <end position="381"/>
    </location>
</feature>
<reference evidence="10 11" key="1">
    <citation type="submission" date="2019-03" db="EMBL/GenBank/DDBJ databases">
        <title>Genomic Encyclopedia of Type Strains, Phase IV (KMG-IV): sequencing the most valuable type-strain genomes for metagenomic binning, comparative biology and taxonomic classification.</title>
        <authorList>
            <person name="Goeker M."/>
        </authorList>
    </citation>
    <scope>NUCLEOTIDE SEQUENCE [LARGE SCALE GENOMIC DNA]</scope>
    <source>
        <strain evidence="10 11">DSM 100451</strain>
    </source>
</reference>
<evidence type="ECO:0000256" key="1">
    <source>
        <dbReference type="ARBA" id="ARBA00004651"/>
    </source>
</evidence>
<sequence>MIWENIKLALGGLRSNKMRALLTMLGIIIGIGSVIAIVTVGNSLTSTVSESLVAMGGNNLQLSVDPRPDENGDYPNSYSYQESDLLSDEMLQAYEERFAQQIKAVVLTESGGAGKIQIGANTAKVNITGVNQGYFDAEKCELVVGRALNEKDQEGVRQVALVSDVLVDNLFGGDDQAALGQTIEVTESGGAVHELSIVGVYAYQTMSPLLGGSATVNKNTTTDLYLPLTTLHDMNGIAGGSYFWCEVVPAAGVDADAFQLRSEQFFEERYYKNNEQFLVTVYNLQNEMSSITSVLDTISLAIGVIAGISLLVGGIGVMNIMLVSITERTREIGVRKALGATNGAIRTQFIVESVVICLVGGALGILVGFGLGSLGASLIGAPARVDLGTVLVAVGFSMAIGVFFGYYPANKAAKLDPIEALRYE</sequence>
<dbReference type="InterPro" id="IPR025857">
    <property type="entry name" value="MacB_PCD"/>
</dbReference>
<comment type="subcellular location">
    <subcellularLocation>
        <location evidence="1">Cell membrane</location>
        <topology evidence="1">Multi-pass membrane protein</topology>
    </subcellularLocation>
</comment>